<dbReference type="InterPro" id="IPR028098">
    <property type="entry name" value="Glyco_trans_4-like_N"/>
</dbReference>
<keyword evidence="3" id="KW-0808">Transferase</keyword>
<evidence type="ECO:0000259" key="1">
    <source>
        <dbReference type="Pfam" id="PF00534"/>
    </source>
</evidence>
<accession>A0A6M8BL35</accession>
<dbReference type="PANTHER" id="PTHR45947:SF14">
    <property type="entry name" value="SLL1723 PROTEIN"/>
    <property type="match status" value="1"/>
</dbReference>
<evidence type="ECO:0000259" key="2">
    <source>
        <dbReference type="Pfam" id="PF13579"/>
    </source>
</evidence>
<keyword evidence="4" id="KW-1185">Reference proteome</keyword>
<feature type="domain" description="Glycosyltransferase subfamily 4-like N-terminal" evidence="2">
    <location>
        <begin position="74"/>
        <end position="173"/>
    </location>
</feature>
<organism evidence="3 4">
    <name type="scientific">Thermoleptolyngbya sichuanensis A183</name>
    <dbReference type="NCBI Taxonomy" id="2737172"/>
    <lineage>
        <taxon>Bacteria</taxon>
        <taxon>Bacillati</taxon>
        <taxon>Cyanobacteriota</taxon>
        <taxon>Cyanophyceae</taxon>
        <taxon>Oculatellales</taxon>
        <taxon>Oculatellaceae</taxon>
        <taxon>Thermoleptolyngbya</taxon>
        <taxon>Thermoleptolyngbya sichuanensis</taxon>
    </lineage>
</organism>
<dbReference type="KEGG" id="theu:HPC62_13335"/>
<proteinExistence type="predicted"/>
<reference evidence="3 4" key="1">
    <citation type="submission" date="2020-05" db="EMBL/GenBank/DDBJ databases">
        <title>Complete genome sequence of of a novel Thermoleptolyngbya strain isolated from hot springs of Ganzi, Sichuan China.</title>
        <authorList>
            <person name="Tang J."/>
            <person name="Daroch M."/>
            <person name="Li L."/>
            <person name="Waleron K."/>
            <person name="Waleron M."/>
            <person name="Waleron M."/>
        </authorList>
    </citation>
    <scope>NUCLEOTIDE SEQUENCE [LARGE SCALE GENOMIC DNA]</scope>
    <source>
        <strain evidence="3 4">PKUAC-SCTA183</strain>
    </source>
</reference>
<evidence type="ECO:0000313" key="3">
    <source>
        <dbReference type="EMBL" id="QKD83045.1"/>
    </source>
</evidence>
<dbReference type="Pfam" id="PF13579">
    <property type="entry name" value="Glyco_trans_4_4"/>
    <property type="match status" value="1"/>
</dbReference>
<dbReference type="SUPFAM" id="SSF53756">
    <property type="entry name" value="UDP-Glycosyltransferase/glycogen phosphorylase"/>
    <property type="match status" value="1"/>
</dbReference>
<name>A0A6M8BL35_9CYAN</name>
<feature type="domain" description="Glycosyl transferase family 1" evidence="1">
    <location>
        <begin position="182"/>
        <end position="352"/>
    </location>
</feature>
<dbReference type="AlphaFoldDB" id="A0A6M8BL35"/>
<gene>
    <name evidence="3" type="ORF">HPC62_13335</name>
</gene>
<dbReference type="RefSeq" id="WP_172356421.1">
    <property type="nucleotide sequence ID" value="NZ_CP053661.1"/>
</dbReference>
<dbReference type="InterPro" id="IPR001296">
    <property type="entry name" value="Glyco_trans_1"/>
</dbReference>
<dbReference type="GO" id="GO:0016757">
    <property type="term" value="F:glycosyltransferase activity"/>
    <property type="evidence" value="ECO:0007669"/>
    <property type="project" value="InterPro"/>
</dbReference>
<dbReference type="InterPro" id="IPR050194">
    <property type="entry name" value="Glycosyltransferase_grp1"/>
</dbReference>
<dbReference type="PANTHER" id="PTHR45947">
    <property type="entry name" value="SULFOQUINOVOSYL TRANSFERASE SQD2"/>
    <property type="match status" value="1"/>
</dbReference>
<evidence type="ECO:0000313" key="4">
    <source>
        <dbReference type="Proteomes" id="UP000505210"/>
    </source>
</evidence>
<dbReference type="EMBL" id="CP053661">
    <property type="protein sequence ID" value="QKD83045.1"/>
    <property type="molecule type" value="Genomic_DNA"/>
</dbReference>
<protein>
    <submittedName>
        <fullName evidence="3">Glycosyltransferase</fullName>
    </submittedName>
</protein>
<dbReference type="Proteomes" id="UP000505210">
    <property type="component" value="Chromosome"/>
</dbReference>
<dbReference type="Gene3D" id="3.40.50.2000">
    <property type="entry name" value="Glycogen Phosphorylase B"/>
    <property type="match status" value="2"/>
</dbReference>
<sequence>MTTRNIAYFTGRLLPASETFIRAQAESLKTFNPHYIGTRYISGLPLPKERVFAVNSNQFTGSAQELIFKLSGIAPHLVKHLRKLEVSLIHAHFGVCGALVLPISKALDLPLVVTFYGLDATMTDEYANRESISTRVYIRRRESLKRSASLFIGVSDFIRDRLIAQGFPSEKIISHYYGVNTQEFSPNQRVEREPIVLFVGRFTEKKGCEYIIKAMAAVQSALPDTSLILIGDGDERQKLEEMASQILKRYQFLGFQPSDIVKKWMNRASILAVPSITASNGDSEGLPTVVVEAQAMGLPVIGSRHAGIPQAVIHGETGFLTEERDWQTLSNLIFLVLQNKELLRSLSVRAREHAVSNFNLDKQTEVLESIYKNLIHQFNSIKSKH</sequence>
<dbReference type="Pfam" id="PF00534">
    <property type="entry name" value="Glycos_transf_1"/>
    <property type="match status" value="1"/>
</dbReference>